<feature type="compositionally biased region" description="Basic and acidic residues" evidence="1">
    <location>
        <begin position="65"/>
        <end position="82"/>
    </location>
</feature>
<reference evidence="2" key="2">
    <citation type="journal article" date="2023" name="IMA Fungus">
        <title>Comparative genomic study of the Penicillium genus elucidates a diverse pangenome and 15 lateral gene transfer events.</title>
        <authorList>
            <person name="Petersen C."/>
            <person name="Sorensen T."/>
            <person name="Nielsen M.R."/>
            <person name="Sondergaard T.E."/>
            <person name="Sorensen J.L."/>
            <person name="Fitzpatrick D.A."/>
            <person name="Frisvad J.C."/>
            <person name="Nielsen K.L."/>
        </authorList>
    </citation>
    <scope>NUCLEOTIDE SEQUENCE</scope>
    <source>
        <strain evidence="2">IBT 29495</strain>
    </source>
</reference>
<evidence type="ECO:0000313" key="2">
    <source>
        <dbReference type="EMBL" id="KAJ5504096.1"/>
    </source>
</evidence>
<dbReference type="AlphaFoldDB" id="A0A9X0C739"/>
<feature type="region of interest" description="Disordered" evidence="1">
    <location>
        <begin position="35"/>
        <end position="82"/>
    </location>
</feature>
<dbReference type="EMBL" id="JAPWDS010000003">
    <property type="protein sequence ID" value="KAJ5504096.1"/>
    <property type="molecule type" value="Genomic_DNA"/>
</dbReference>
<evidence type="ECO:0000256" key="1">
    <source>
        <dbReference type="SAM" id="MobiDB-lite"/>
    </source>
</evidence>
<name>A0A9X0C739_9EURO</name>
<proteinExistence type="predicted"/>
<keyword evidence="3" id="KW-1185">Reference proteome</keyword>
<comment type="caution">
    <text evidence="2">The sequence shown here is derived from an EMBL/GenBank/DDBJ whole genome shotgun (WGS) entry which is preliminary data.</text>
</comment>
<feature type="compositionally biased region" description="Basic and acidic residues" evidence="1">
    <location>
        <begin position="47"/>
        <end position="58"/>
    </location>
</feature>
<reference evidence="2" key="1">
    <citation type="submission" date="2022-12" db="EMBL/GenBank/DDBJ databases">
        <authorList>
            <person name="Petersen C."/>
        </authorList>
    </citation>
    <scope>NUCLEOTIDE SEQUENCE</scope>
    <source>
        <strain evidence="2">IBT 29495</strain>
    </source>
</reference>
<protein>
    <submittedName>
        <fullName evidence="2">Uncharacterized protein</fullName>
    </submittedName>
</protein>
<organism evidence="2 3">
    <name type="scientific">Penicillium fimorum</name>
    <dbReference type="NCBI Taxonomy" id="1882269"/>
    <lineage>
        <taxon>Eukaryota</taxon>
        <taxon>Fungi</taxon>
        <taxon>Dikarya</taxon>
        <taxon>Ascomycota</taxon>
        <taxon>Pezizomycotina</taxon>
        <taxon>Eurotiomycetes</taxon>
        <taxon>Eurotiomycetidae</taxon>
        <taxon>Eurotiales</taxon>
        <taxon>Aspergillaceae</taxon>
        <taxon>Penicillium</taxon>
    </lineage>
</organism>
<evidence type="ECO:0000313" key="3">
    <source>
        <dbReference type="Proteomes" id="UP001149954"/>
    </source>
</evidence>
<accession>A0A9X0C739</accession>
<dbReference type="Proteomes" id="UP001149954">
    <property type="component" value="Unassembled WGS sequence"/>
</dbReference>
<gene>
    <name evidence="2" type="ORF">N7463_006970</name>
</gene>
<sequence length="82" mass="9313">MYNNPDTALVGPYNIDITYATVSVYSNQHHSVLRTSYPVPHNSTMEHQTKSCRSKDQPHIITQAGDRKPKALKKPRDSHKNP</sequence>